<evidence type="ECO:0000313" key="4">
    <source>
        <dbReference type="Proteomes" id="UP000285190"/>
    </source>
</evidence>
<keyword evidence="2" id="KW-0812">Transmembrane</keyword>
<feature type="compositionally biased region" description="Pro residues" evidence="1">
    <location>
        <begin position="64"/>
        <end position="78"/>
    </location>
</feature>
<keyword evidence="4" id="KW-1185">Reference proteome</keyword>
<protein>
    <submittedName>
        <fullName evidence="3">DUF3108 domain-containing protein</fullName>
    </submittedName>
</protein>
<evidence type="ECO:0000313" key="3">
    <source>
        <dbReference type="EMBL" id="RJG04945.1"/>
    </source>
</evidence>
<evidence type="ECO:0000256" key="2">
    <source>
        <dbReference type="SAM" id="Phobius"/>
    </source>
</evidence>
<dbReference type="Pfam" id="PF11306">
    <property type="entry name" value="DUF3108"/>
    <property type="match status" value="1"/>
</dbReference>
<dbReference type="RefSeq" id="WP_119736228.1">
    <property type="nucleotide sequence ID" value="NZ_QYUN01000002.1"/>
</dbReference>
<feature type="compositionally biased region" description="Basic residues" evidence="1">
    <location>
        <begin position="79"/>
        <end position="89"/>
    </location>
</feature>
<gene>
    <name evidence="3" type="ORF">D3870_01975</name>
</gene>
<feature type="region of interest" description="Disordered" evidence="1">
    <location>
        <begin position="62"/>
        <end position="157"/>
    </location>
</feature>
<keyword evidence="2" id="KW-1133">Transmembrane helix</keyword>
<sequence>MASSPAHDIPHRKHRLARLLVVLCASALLHVLFFNWAGGRIGLPAMSQPEEKIITTELRAAPEIKPPAPPEPKPAVKPPKPKARPKPRPRPVAPPPPSPPIAETAAETPSSMPIAGMEAPGTSVEAAAEVAPAAAVAAPPADAPAPQDEQAASYKIDPPPSAELKYDVQALSKGQTAYGHGKISWASAGNSYSIDGEAGVLFITLLNFRSEGMIDEFGVSPVIYTEKRFRRPETNTHFHRERNTISFSASTQSYPRQGGEQDRASIVWQLASIGRGDAGKFSPDAEIEVMVAGVRDAETWRIRVIGQEEIEVGTGRMLAWHVLRIPRPGSYDQKLDIWFAPQHEWYPVKLRFTETNGDYLDMSLSKVTKTTLAATQ</sequence>
<keyword evidence="2" id="KW-0472">Membrane</keyword>
<reference evidence="3 4" key="1">
    <citation type="submission" date="2018-09" db="EMBL/GenBank/DDBJ databases">
        <authorList>
            <person name="Zhu H."/>
        </authorList>
    </citation>
    <scope>NUCLEOTIDE SEQUENCE [LARGE SCALE GENOMIC DNA]</scope>
    <source>
        <strain evidence="3 4">K2R10-39</strain>
    </source>
</reference>
<dbReference type="OrthoDB" id="8526020at2"/>
<comment type="caution">
    <text evidence="3">The sequence shown here is derived from an EMBL/GenBank/DDBJ whole genome shotgun (WGS) entry which is preliminary data.</text>
</comment>
<dbReference type="InterPro" id="IPR021457">
    <property type="entry name" value="DUF3108"/>
</dbReference>
<proteinExistence type="predicted"/>
<feature type="compositionally biased region" description="Pro residues" evidence="1">
    <location>
        <begin position="90"/>
        <end position="100"/>
    </location>
</feature>
<feature type="compositionally biased region" description="Low complexity" evidence="1">
    <location>
        <begin position="126"/>
        <end position="152"/>
    </location>
</feature>
<organism evidence="3 4">
    <name type="scientific">Noviherbaspirillum cavernae</name>
    <dbReference type="NCBI Taxonomy" id="2320862"/>
    <lineage>
        <taxon>Bacteria</taxon>
        <taxon>Pseudomonadati</taxon>
        <taxon>Pseudomonadota</taxon>
        <taxon>Betaproteobacteria</taxon>
        <taxon>Burkholderiales</taxon>
        <taxon>Oxalobacteraceae</taxon>
        <taxon>Noviherbaspirillum</taxon>
    </lineage>
</organism>
<accession>A0A418WXX7</accession>
<dbReference type="AlphaFoldDB" id="A0A418WXX7"/>
<dbReference type="EMBL" id="QYUN01000002">
    <property type="protein sequence ID" value="RJG04945.1"/>
    <property type="molecule type" value="Genomic_DNA"/>
</dbReference>
<name>A0A418WXX7_9BURK</name>
<dbReference type="Proteomes" id="UP000285190">
    <property type="component" value="Unassembled WGS sequence"/>
</dbReference>
<feature type="compositionally biased region" description="Low complexity" evidence="1">
    <location>
        <begin position="101"/>
        <end position="110"/>
    </location>
</feature>
<evidence type="ECO:0000256" key="1">
    <source>
        <dbReference type="SAM" id="MobiDB-lite"/>
    </source>
</evidence>
<feature type="transmembrane region" description="Helical" evidence="2">
    <location>
        <begin position="16"/>
        <end position="37"/>
    </location>
</feature>